<accession>A0A078MAC0</accession>
<proteinExistence type="predicted"/>
<evidence type="ECO:0000256" key="2">
    <source>
        <dbReference type="SAM" id="MobiDB-lite"/>
    </source>
</evidence>
<dbReference type="InterPro" id="IPR035218">
    <property type="entry name" value="DUF5327"/>
</dbReference>
<keyword evidence="1" id="KW-0175">Coiled coil</keyword>
<dbReference type="AlphaFoldDB" id="A0A078MAC0"/>
<dbReference type="HOGENOM" id="CLU_134235_1_0_9"/>
<feature type="coiled-coil region" evidence="1">
    <location>
        <begin position="1"/>
        <end position="28"/>
    </location>
</feature>
<evidence type="ECO:0000256" key="1">
    <source>
        <dbReference type="SAM" id="Coils"/>
    </source>
</evidence>
<name>A0A078MAC0_9BACL</name>
<dbReference type="Pfam" id="PF17261">
    <property type="entry name" value="DUF5327"/>
    <property type="match status" value="1"/>
</dbReference>
<reference evidence="3" key="1">
    <citation type="submission" date="2014-07" db="EMBL/GenBank/DDBJ databases">
        <authorList>
            <person name="Urmite Genomes Urmite Genomes"/>
        </authorList>
    </citation>
    <scope>NUCLEOTIDE SEQUENCE</scope>
    <source>
        <strain evidence="3">13S34_air</strain>
    </source>
</reference>
<protein>
    <submittedName>
        <fullName evidence="3">Uncharacterized protein</fullName>
    </submittedName>
</protein>
<dbReference type="EMBL" id="LN483074">
    <property type="protein sequence ID" value="CEA01616.1"/>
    <property type="molecule type" value="Genomic_DNA"/>
</dbReference>
<evidence type="ECO:0000313" key="3">
    <source>
        <dbReference type="EMBL" id="CEA01616.1"/>
    </source>
</evidence>
<dbReference type="PATRIC" id="fig|1461583.4.peg.929"/>
<gene>
    <name evidence="3" type="ORF">BN1050_00968</name>
</gene>
<organism evidence="3">
    <name type="scientific">Metalysinibacillus saudimassiliensis</name>
    <dbReference type="NCBI Taxonomy" id="1461583"/>
    <lineage>
        <taxon>Bacteria</taxon>
        <taxon>Bacillati</taxon>
        <taxon>Bacillota</taxon>
        <taxon>Bacilli</taxon>
        <taxon>Bacillales</taxon>
        <taxon>Caryophanaceae</taxon>
        <taxon>Metalysinibacillus</taxon>
    </lineage>
</organism>
<sequence>MISQQSVVQEIEKQLQQAKQAQTEADLKASLTAIQALCNVALHYTAQTKPNLLSHTITPPAVAQPKLEEDDANGDSLFDF</sequence>
<feature type="region of interest" description="Disordered" evidence="2">
    <location>
        <begin position="56"/>
        <end position="80"/>
    </location>
</feature>